<feature type="domain" description="DUF6533" evidence="3">
    <location>
        <begin position="39"/>
        <end position="84"/>
    </location>
</feature>
<dbReference type="Pfam" id="PF20151">
    <property type="entry name" value="DUF6533"/>
    <property type="match status" value="1"/>
</dbReference>
<feature type="transmembrane region" description="Helical" evidence="2">
    <location>
        <begin position="226"/>
        <end position="253"/>
    </location>
</feature>
<dbReference type="InterPro" id="IPR045340">
    <property type="entry name" value="DUF6533"/>
</dbReference>
<dbReference type="AlphaFoldDB" id="A0A5C3L307"/>
<gene>
    <name evidence="4" type="ORF">FA15DRAFT_667262</name>
</gene>
<feature type="transmembrane region" description="Helical" evidence="2">
    <location>
        <begin position="137"/>
        <end position="156"/>
    </location>
</feature>
<evidence type="ECO:0000256" key="2">
    <source>
        <dbReference type="SAM" id="Phobius"/>
    </source>
</evidence>
<keyword evidence="2" id="KW-0472">Membrane</keyword>
<feature type="transmembrane region" description="Helical" evidence="2">
    <location>
        <begin position="69"/>
        <end position="92"/>
    </location>
</feature>
<evidence type="ECO:0000313" key="5">
    <source>
        <dbReference type="Proteomes" id="UP000307440"/>
    </source>
</evidence>
<keyword evidence="2" id="KW-0812">Transmembrane</keyword>
<sequence length="341" mass="39138">MSLDPSSIDMQQLLDFLAFLKNHQEKLAGYNTTVPVEGYILMGCMAALIHEYTLTFIREVNYVWTCPWFFGLPLFYINRYVPFINIGVFLYINFGHVPHTVCYRLVSGTIWLIAMASFFAQMIIILRTFALWQNNPVVVKSLSLFLTVSIILTFVLTGKQLGHMNFAPTPKFLPGCIAIEDSDLSLYVYVVLFVMEAIIVGLTVIKAIQHLRASRTSWLSQLYKNGIFYCLCVLALSTGNIIVPLVPTIPYAYKQTMRMPQHVLHSIFCNRVILQILQYRHEVQQQDRLSAQHRPGTPTNIFTTVIDEEADKTQDMELVSSDETQTTQNQSERFRRAEWIS</sequence>
<keyword evidence="5" id="KW-1185">Reference proteome</keyword>
<dbReference type="STRING" id="230819.A0A5C3L307"/>
<evidence type="ECO:0000313" key="4">
    <source>
        <dbReference type="EMBL" id="TFK26566.1"/>
    </source>
</evidence>
<accession>A0A5C3L307</accession>
<reference evidence="4 5" key="1">
    <citation type="journal article" date="2019" name="Nat. Ecol. Evol.">
        <title>Megaphylogeny resolves global patterns of mushroom evolution.</title>
        <authorList>
            <person name="Varga T."/>
            <person name="Krizsan K."/>
            <person name="Foldi C."/>
            <person name="Dima B."/>
            <person name="Sanchez-Garcia M."/>
            <person name="Sanchez-Ramirez S."/>
            <person name="Szollosi G.J."/>
            <person name="Szarkandi J.G."/>
            <person name="Papp V."/>
            <person name="Albert L."/>
            <person name="Andreopoulos W."/>
            <person name="Angelini C."/>
            <person name="Antonin V."/>
            <person name="Barry K.W."/>
            <person name="Bougher N.L."/>
            <person name="Buchanan P."/>
            <person name="Buyck B."/>
            <person name="Bense V."/>
            <person name="Catcheside P."/>
            <person name="Chovatia M."/>
            <person name="Cooper J."/>
            <person name="Damon W."/>
            <person name="Desjardin D."/>
            <person name="Finy P."/>
            <person name="Geml J."/>
            <person name="Haridas S."/>
            <person name="Hughes K."/>
            <person name="Justo A."/>
            <person name="Karasinski D."/>
            <person name="Kautmanova I."/>
            <person name="Kiss B."/>
            <person name="Kocsube S."/>
            <person name="Kotiranta H."/>
            <person name="LaButti K.M."/>
            <person name="Lechner B.E."/>
            <person name="Liimatainen K."/>
            <person name="Lipzen A."/>
            <person name="Lukacs Z."/>
            <person name="Mihaltcheva S."/>
            <person name="Morgado L.N."/>
            <person name="Niskanen T."/>
            <person name="Noordeloos M.E."/>
            <person name="Ohm R.A."/>
            <person name="Ortiz-Santana B."/>
            <person name="Ovrebo C."/>
            <person name="Racz N."/>
            <person name="Riley R."/>
            <person name="Savchenko A."/>
            <person name="Shiryaev A."/>
            <person name="Soop K."/>
            <person name="Spirin V."/>
            <person name="Szebenyi C."/>
            <person name="Tomsovsky M."/>
            <person name="Tulloss R.E."/>
            <person name="Uehling J."/>
            <person name="Grigoriev I.V."/>
            <person name="Vagvolgyi C."/>
            <person name="Papp T."/>
            <person name="Martin F.M."/>
            <person name="Miettinen O."/>
            <person name="Hibbett D.S."/>
            <person name="Nagy L.G."/>
        </authorList>
    </citation>
    <scope>NUCLEOTIDE SEQUENCE [LARGE SCALE GENOMIC DNA]</scope>
    <source>
        <strain evidence="4 5">CBS 121175</strain>
    </source>
</reference>
<evidence type="ECO:0000256" key="1">
    <source>
        <dbReference type="SAM" id="MobiDB-lite"/>
    </source>
</evidence>
<organism evidence="4 5">
    <name type="scientific">Coprinopsis marcescibilis</name>
    <name type="common">Agaric fungus</name>
    <name type="synonym">Psathyrella marcescibilis</name>
    <dbReference type="NCBI Taxonomy" id="230819"/>
    <lineage>
        <taxon>Eukaryota</taxon>
        <taxon>Fungi</taxon>
        <taxon>Dikarya</taxon>
        <taxon>Basidiomycota</taxon>
        <taxon>Agaricomycotina</taxon>
        <taxon>Agaricomycetes</taxon>
        <taxon>Agaricomycetidae</taxon>
        <taxon>Agaricales</taxon>
        <taxon>Agaricineae</taxon>
        <taxon>Psathyrellaceae</taxon>
        <taxon>Coprinopsis</taxon>
    </lineage>
</organism>
<proteinExistence type="predicted"/>
<feature type="region of interest" description="Disordered" evidence="1">
    <location>
        <begin position="318"/>
        <end position="341"/>
    </location>
</feature>
<name>A0A5C3L307_COPMA</name>
<dbReference type="EMBL" id="ML210173">
    <property type="protein sequence ID" value="TFK26566.1"/>
    <property type="molecule type" value="Genomic_DNA"/>
</dbReference>
<protein>
    <recommendedName>
        <fullName evidence="3">DUF6533 domain-containing protein</fullName>
    </recommendedName>
</protein>
<feature type="transmembrane region" description="Helical" evidence="2">
    <location>
        <begin position="104"/>
        <end position="125"/>
    </location>
</feature>
<evidence type="ECO:0000259" key="3">
    <source>
        <dbReference type="Pfam" id="PF20151"/>
    </source>
</evidence>
<feature type="transmembrane region" description="Helical" evidence="2">
    <location>
        <begin position="186"/>
        <end position="205"/>
    </location>
</feature>
<keyword evidence="2" id="KW-1133">Transmembrane helix</keyword>
<feature type="compositionally biased region" description="Basic and acidic residues" evidence="1">
    <location>
        <begin position="332"/>
        <end position="341"/>
    </location>
</feature>
<dbReference type="Proteomes" id="UP000307440">
    <property type="component" value="Unassembled WGS sequence"/>
</dbReference>
<feature type="compositionally biased region" description="Polar residues" evidence="1">
    <location>
        <begin position="321"/>
        <end position="331"/>
    </location>
</feature>
<dbReference type="OrthoDB" id="3341843at2759"/>